<comment type="caution">
    <text evidence="1">The sequence shown here is derived from an EMBL/GenBank/DDBJ whole genome shotgun (WGS) entry which is preliminary data.</text>
</comment>
<accession>A0A2W0H6J8</accession>
<dbReference type="OrthoDB" id="2889126at2"/>
<dbReference type="EMBL" id="PDOF01000003">
    <property type="protein sequence ID" value="PYZ95730.1"/>
    <property type="molecule type" value="Genomic_DNA"/>
</dbReference>
<keyword evidence="2" id="KW-1185">Reference proteome</keyword>
<dbReference type="AlphaFoldDB" id="A0A2W0H6J8"/>
<organism evidence="1 2">
    <name type="scientific">Alteribacter lacisalsi</name>
    <dbReference type="NCBI Taxonomy" id="2045244"/>
    <lineage>
        <taxon>Bacteria</taxon>
        <taxon>Bacillati</taxon>
        <taxon>Bacillota</taxon>
        <taxon>Bacilli</taxon>
        <taxon>Bacillales</taxon>
        <taxon>Bacillaceae</taxon>
        <taxon>Alteribacter</taxon>
    </lineage>
</organism>
<dbReference type="RefSeq" id="WP_110521007.1">
    <property type="nucleotide sequence ID" value="NZ_PDOF01000003.1"/>
</dbReference>
<sequence length="81" mass="9760">MKMIPFEHTWPYELQMGDIYVASCPYCSEDNVLTNMKIRDLKRAQEHVKFRLHMPCCLKTMVILEADEDYFWTSEPLRSER</sequence>
<protein>
    <submittedName>
        <fullName evidence="1">Uncharacterized protein</fullName>
    </submittedName>
</protein>
<evidence type="ECO:0000313" key="2">
    <source>
        <dbReference type="Proteomes" id="UP000248066"/>
    </source>
</evidence>
<dbReference type="Proteomes" id="UP000248066">
    <property type="component" value="Unassembled WGS sequence"/>
</dbReference>
<evidence type="ECO:0000313" key="1">
    <source>
        <dbReference type="EMBL" id="PYZ95730.1"/>
    </source>
</evidence>
<reference evidence="1 2" key="1">
    <citation type="submission" date="2017-10" db="EMBL/GenBank/DDBJ databases">
        <title>Bacillus sp. nov., a halophilic bacterium isolated from a Yangshapao Lake.</title>
        <authorList>
            <person name="Wang H."/>
        </authorList>
    </citation>
    <scope>NUCLEOTIDE SEQUENCE [LARGE SCALE GENOMIC DNA]</scope>
    <source>
        <strain evidence="1 2">YSP-3</strain>
    </source>
</reference>
<proteinExistence type="predicted"/>
<gene>
    <name evidence="1" type="ORF">CR205_15155</name>
</gene>
<name>A0A2W0H6J8_9BACI</name>